<evidence type="ECO:0000313" key="2">
    <source>
        <dbReference type="Proteomes" id="UP000261520"/>
    </source>
</evidence>
<accession>A0A3B4A9D5</accession>
<sequence>MACHSPSFGSYTVAIIPFKTSLFSLDSLHFYLWHLKHLEQEKDALWCGLEILEKARLWYLQRIQENRHRQDHTAPTWTSEVLQAITVVSSMHWLYYSLVSLKHPCSSGKWNVFQTFTSTKMIFLVVKKKQKQKQKT</sequence>
<protein>
    <recommendedName>
        <fullName evidence="3">Suppressor APC domain containing 1</fullName>
    </recommendedName>
</protein>
<evidence type="ECO:0000313" key="1">
    <source>
        <dbReference type="Ensembl" id="ENSPMGP00000013116.1"/>
    </source>
</evidence>
<reference evidence="1" key="2">
    <citation type="submission" date="2025-09" db="UniProtKB">
        <authorList>
            <consortium name="Ensembl"/>
        </authorList>
    </citation>
    <scope>IDENTIFICATION</scope>
</reference>
<proteinExistence type="predicted"/>
<organism evidence="1 2">
    <name type="scientific">Periophthalmus magnuspinnatus</name>
    <dbReference type="NCBI Taxonomy" id="409849"/>
    <lineage>
        <taxon>Eukaryota</taxon>
        <taxon>Metazoa</taxon>
        <taxon>Chordata</taxon>
        <taxon>Craniata</taxon>
        <taxon>Vertebrata</taxon>
        <taxon>Euteleostomi</taxon>
        <taxon>Actinopterygii</taxon>
        <taxon>Neopterygii</taxon>
        <taxon>Teleostei</taxon>
        <taxon>Neoteleostei</taxon>
        <taxon>Acanthomorphata</taxon>
        <taxon>Gobiaria</taxon>
        <taxon>Gobiiformes</taxon>
        <taxon>Gobioidei</taxon>
        <taxon>Gobiidae</taxon>
        <taxon>Oxudercinae</taxon>
        <taxon>Periophthalmus</taxon>
    </lineage>
</organism>
<dbReference type="Ensembl" id="ENSPMGT00000013994.1">
    <property type="protein sequence ID" value="ENSPMGP00000013116.1"/>
    <property type="gene ID" value="ENSPMGG00000010810.1"/>
</dbReference>
<keyword evidence="2" id="KW-1185">Reference proteome</keyword>
<evidence type="ECO:0008006" key="3">
    <source>
        <dbReference type="Google" id="ProtNLM"/>
    </source>
</evidence>
<dbReference type="STRING" id="409849.ENSPMGP00000013116"/>
<reference evidence="1" key="1">
    <citation type="submission" date="2025-08" db="UniProtKB">
        <authorList>
            <consortium name="Ensembl"/>
        </authorList>
    </citation>
    <scope>IDENTIFICATION</scope>
</reference>
<dbReference type="Proteomes" id="UP000261520">
    <property type="component" value="Unplaced"/>
</dbReference>
<name>A0A3B4A9D5_9GOBI</name>
<dbReference type="Pfam" id="PF11414">
    <property type="entry name" value="Suppressor_APC"/>
    <property type="match status" value="1"/>
</dbReference>
<dbReference type="AlphaFoldDB" id="A0A3B4A9D5"/>